<dbReference type="InterPro" id="IPR002912">
    <property type="entry name" value="ACT_dom"/>
</dbReference>
<dbReference type="FunFam" id="3.40.1160.10:FF:000002">
    <property type="entry name" value="Aspartokinase"/>
    <property type="match status" value="1"/>
</dbReference>
<keyword evidence="9 12" id="KW-0067">ATP-binding</keyword>
<dbReference type="AlphaFoldDB" id="A0A9D1Q3A1"/>
<dbReference type="Proteomes" id="UP000823934">
    <property type="component" value="Unassembled WGS sequence"/>
</dbReference>
<dbReference type="PANTHER" id="PTHR21499:SF3">
    <property type="entry name" value="ASPARTOKINASE"/>
    <property type="match status" value="1"/>
</dbReference>
<feature type="binding site" evidence="12">
    <location>
        <begin position="173"/>
        <end position="174"/>
    </location>
    <ligand>
        <name>ATP</name>
        <dbReference type="ChEBI" id="CHEBI:30616"/>
    </ligand>
</feature>
<evidence type="ECO:0000256" key="12">
    <source>
        <dbReference type="PIRSR" id="PIRSR000726-1"/>
    </source>
</evidence>
<comment type="caution">
    <text evidence="16">The sequence shown here is derived from an EMBL/GenBank/DDBJ whole genome shotgun (WGS) entry which is preliminary data.</text>
</comment>
<evidence type="ECO:0000256" key="14">
    <source>
        <dbReference type="RuleBase" id="RU004249"/>
    </source>
</evidence>
<evidence type="ECO:0000256" key="10">
    <source>
        <dbReference type="ARBA" id="ARBA00023154"/>
    </source>
</evidence>
<evidence type="ECO:0000256" key="5">
    <source>
        <dbReference type="ARBA" id="ARBA00022605"/>
    </source>
</evidence>
<dbReference type="CDD" id="cd04261">
    <property type="entry name" value="AAK_AKii-LysC-BS"/>
    <property type="match status" value="1"/>
</dbReference>
<evidence type="ECO:0000256" key="11">
    <source>
        <dbReference type="ARBA" id="ARBA00047872"/>
    </source>
</evidence>
<protein>
    <recommendedName>
        <fullName evidence="13">Aspartokinase</fullName>
        <ecNumber evidence="13">2.7.2.4</ecNumber>
    </recommendedName>
</protein>
<organism evidence="16 17">
    <name type="scientific">Candidatus Ignatzschineria merdigallinarum</name>
    <dbReference type="NCBI Taxonomy" id="2838621"/>
    <lineage>
        <taxon>Bacteria</taxon>
        <taxon>Pseudomonadati</taxon>
        <taxon>Pseudomonadota</taxon>
        <taxon>Gammaproteobacteria</taxon>
        <taxon>Cardiobacteriales</taxon>
        <taxon>Ignatzschineriaceae</taxon>
        <taxon>Ignatzschineria</taxon>
    </lineage>
</organism>
<dbReference type="InterPro" id="IPR036393">
    <property type="entry name" value="AceGlu_kinase-like_sf"/>
</dbReference>
<dbReference type="NCBIfam" id="TIGR00656">
    <property type="entry name" value="asp_kin_monofn"/>
    <property type="match status" value="1"/>
</dbReference>
<dbReference type="NCBIfam" id="NF005155">
    <property type="entry name" value="PRK06635.1-4"/>
    <property type="match status" value="1"/>
</dbReference>
<dbReference type="Pfam" id="PF22468">
    <property type="entry name" value="ACT_9"/>
    <property type="match status" value="1"/>
</dbReference>
<evidence type="ECO:0000313" key="17">
    <source>
        <dbReference type="Proteomes" id="UP000823934"/>
    </source>
</evidence>
<comment type="pathway">
    <text evidence="1 14">Amino-acid biosynthesis; L-lysine biosynthesis via DAP pathway; (S)-tetrahydrodipicolinate from L-aspartate: step 1/4.</text>
</comment>
<keyword evidence="7 12" id="KW-0547">Nucleotide-binding</keyword>
<evidence type="ECO:0000256" key="3">
    <source>
        <dbReference type="ARBA" id="ARBA00005139"/>
    </source>
</evidence>
<evidence type="ECO:0000256" key="13">
    <source>
        <dbReference type="RuleBase" id="RU003448"/>
    </source>
</evidence>
<dbReference type="NCBIfam" id="TIGR00657">
    <property type="entry name" value="asp_kinases"/>
    <property type="match status" value="1"/>
</dbReference>
<feature type="binding site" evidence="12">
    <location>
        <position position="184"/>
    </location>
    <ligand>
        <name>ATP</name>
        <dbReference type="ChEBI" id="CHEBI:30616"/>
    </ligand>
</feature>
<dbReference type="PIRSF" id="PIRSF000726">
    <property type="entry name" value="Asp_kin"/>
    <property type="match status" value="1"/>
</dbReference>
<sequence length="406" mass="44085">MTLLVQKYGGSSVANIERIQNVARRIQKYHEKGNKMVVVLSAMSGETDRLIQLAHGLTKRPNPREMDALVSTGEQVSISLLCIALEAMGIKAKSYNGDQARILTDQVHTKARIKNIDTSAMETDLNNGYVVVVAGFQGVTEDGSVTTLGRGGSDTTAVALAARLNATECQIFTDVDGVYTTDPRIEPKARKLDKIAFEEMLELSSLGSKVLQIRSVELAAKNKVPLRVLSSLIEEGEGTLITTEKDIDMEAAIISGVATSKNEAKITVLGVPDQPGIAFNILEQISDANIEVDMIVQNISQDGTTDFTFTTNETDFDRALEITEKTAKEMGARKVLGDKDIVKVSLVGLGMRSHAGVASLMFKALANEKINIKMISTSEIKVSVIIDSKYHELAVRTLHDAFKLDE</sequence>
<dbReference type="GO" id="GO:0005829">
    <property type="term" value="C:cytosol"/>
    <property type="evidence" value="ECO:0007669"/>
    <property type="project" value="TreeGrafter"/>
</dbReference>
<comment type="catalytic activity">
    <reaction evidence="11 13">
        <text>L-aspartate + ATP = 4-phospho-L-aspartate + ADP</text>
        <dbReference type="Rhea" id="RHEA:23776"/>
        <dbReference type="ChEBI" id="CHEBI:29991"/>
        <dbReference type="ChEBI" id="CHEBI:30616"/>
        <dbReference type="ChEBI" id="CHEBI:57535"/>
        <dbReference type="ChEBI" id="CHEBI:456216"/>
        <dbReference type="EC" id="2.7.2.4"/>
    </reaction>
</comment>
<dbReference type="CDD" id="cd04913">
    <property type="entry name" value="ACT_AKii-LysC-BS-like_1"/>
    <property type="match status" value="1"/>
</dbReference>
<dbReference type="InterPro" id="IPR045865">
    <property type="entry name" value="ACT-like_dom_sf"/>
</dbReference>
<dbReference type="InterPro" id="IPR005260">
    <property type="entry name" value="Asp_kin_monofn"/>
</dbReference>
<reference evidence="16" key="2">
    <citation type="submission" date="2021-04" db="EMBL/GenBank/DDBJ databases">
        <authorList>
            <person name="Gilroy R."/>
        </authorList>
    </citation>
    <scope>NUCLEOTIDE SEQUENCE</scope>
    <source>
        <strain evidence="16">CHK160-9182</strain>
    </source>
</reference>
<evidence type="ECO:0000313" key="16">
    <source>
        <dbReference type="EMBL" id="HIW05980.1"/>
    </source>
</evidence>
<evidence type="ECO:0000256" key="4">
    <source>
        <dbReference type="ARBA" id="ARBA00010122"/>
    </source>
</evidence>
<evidence type="ECO:0000256" key="1">
    <source>
        <dbReference type="ARBA" id="ARBA00004766"/>
    </source>
</evidence>
<proteinExistence type="inferred from homology"/>
<evidence type="ECO:0000256" key="8">
    <source>
        <dbReference type="ARBA" id="ARBA00022777"/>
    </source>
</evidence>
<feature type="binding site" evidence="12">
    <location>
        <begin position="7"/>
        <end position="10"/>
    </location>
    <ligand>
        <name>ATP</name>
        <dbReference type="ChEBI" id="CHEBI:30616"/>
    </ligand>
</feature>
<evidence type="ECO:0000256" key="9">
    <source>
        <dbReference type="ARBA" id="ARBA00022840"/>
    </source>
</evidence>
<dbReference type="InterPro" id="IPR041740">
    <property type="entry name" value="AKii-LysC-BS"/>
</dbReference>
<evidence type="ECO:0000256" key="2">
    <source>
        <dbReference type="ARBA" id="ARBA00004986"/>
    </source>
</evidence>
<dbReference type="InterPro" id="IPR054352">
    <property type="entry name" value="ACT_Aspartokinase"/>
</dbReference>
<feature type="domain" description="ACT" evidence="15">
    <location>
        <begin position="346"/>
        <end position="406"/>
    </location>
</feature>
<dbReference type="CDD" id="cd04923">
    <property type="entry name" value="ACT_AK-LysC-DapG-like_2"/>
    <property type="match status" value="1"/>
</dbReference>
<dbReference type="Pfam" id="PF00696">
    <property type="entry name" value="AA_kinase"/>
    <property type="match status" value="1"/>
</dbReference>
<dbReference type="GO" id="GO:0005524">
    <property type="term" value="F:ATP binding"/>
    <property type="evidence" value="ECO:0007669"/>
    <property type="project" value="UniProtKB-KW"/>
</dbReference>
<keyword evidence="8 13" id="KW-0418">Kinase</keyword>
<comment type="pathway">
    <text evidence="2 14">Amino-acid biosynthesis; L-methionine biosynthesis via de novo pathway; L-homoserine from L-aspartate: step 1/3.</text>
</comment>
<dbReference type="EC" id="2.7.2.4" evidence="13"/>
<feature type="binding site" evidence="12">
    <location>
        <position position="179"/>
    </location>
    <ligand>
        <name>ATP</name>
        <dbReference type="ChEBI" id="CHEBI:30616"/>
    </ligand>
</feature>
<comment type="similarity">
    <text evidence="4 13">Belongs to the aspartokinase family.</text>
</comment>
<dbReference type="GO" id="GO:0004072">
    <property type="term" value="F:aspartate kinase activity"/>
    <property type="evidence" value="ECO:0007669"/>
    <property type="project" value="UniProtKB-EC"/>
</dbReference>
<dbReference type="SUPFAM" id="SSF55021">
    <property type="entry name" value="ACT-like"/>
    <property type="match status" value="2"/>
</dbReference>
<keyword evidence="6 13" id="KW-0808">Transferase</keyword>
<dbReference type="FunFam" id="3.30.2130.10:FF:000002">
    <property type="entry name" value="Aspartokinase"/>
    <property type="match status" value="1"/>
</dbReference>
<dbReference type="PANTHER" id="PTHR21499">
    <property type="entry name" value="ASPARTATE KINASE"/>
    <property type="match status" value="1"/>
</dbReference>
<evidence type="ECO:0000259" key="15">
    <source>
        <dbReference type="PROSITE" id="PS51671"/>
    </source>
</evidence>
<dbReference type="SUPFAM" id="SSF53633">
    <property type="entry name" value="Carbamate kinase-like"/>
    <property type="match status" value="1"/>
</dbReference>
<dbReference type="GO" id="GO:0009089">
    <property type="term" value="P:lysine biosynthetic process via diaminopimelate"/>
    <property type="evidence" value="ECO:0007669"/>
    <property type="project" value="InterPro"/>
</dbReference>
<feature type="domain" description="ACT" evidence="15">
    <location>
        <begin position="266"/>
        <end position="340"/>
    </location>
</feature>
<dbReference type="PROSITE" id="PS00324">
    <property type="entry name" value="ASPARTOKINASE"/>
    <property type="match status" value="1"/>
</dbReference>
<dbReference type="Pfam" id="PF01842">
    <property type="entry name" value="ACT"/>
    <property type="match status" value="1"/>
</dbReference>
<dbReference type="InterPro" id="IPR018042">
    <property type="entry name" value="Aspartate_kinase_CS"/>
</dbReference>
<dbReference type="NCBIfam" id="NF005154">
    <property type="entry name" value="PRK06635.1-2"/>
    <property type="match status" value="1"/>
</dbReference>
<evidence type="ECO:0000256" key="7">
    <source>
        <dbReference type="ARBA" id="ARBA00022741"/>
    </source>
</evidence>
<comment type="pathway">
    <text evidence="3 14">Amino-acid biosynthesis; L-threonine biosynthesis; L-threonine from L-aspartate: step 1/5.</text>
</comment>
<name>A0A9D1Q3A1_9GAMM</name>
<evidence type="ECO:0000256" key="6">
    <source>
        <dbReference type="ARBA" id="ARBA00022679"/>
    </source>
</evidence>
<gene>
    <name evidence="16" type="ORF">H9889_01445</name>
</gene>
<feature type="binding site" evidence="12">
    <location>
        <begin position="209"/>
        <end position="210"/>
    </location>
    <ligand>
        <name>ATP</name>
        <dbReference type="ChEBI" id="CHEBI:30616"/>
    </ligand>
</feature>
<dbReference type="Gene3D" id="3.40.1160.10">
    <property type="entry name" value="Acetylglutamate kinase-like"/>
    <property type="match status" value="1"/>
</dbReference>
<dbReference type="GO" id="GO:0009090">
    <property type="term" value="P:homoserine biosynthetic process"/>
    <property type="evidence" value="ECO:0007669"/>
    <property type="project" value="TreeGrafter"/>
</dbReference>
<dbReference type="EMBL" id="DXHP01000035">
    <property type="protein sequence ID" value="HIW05980.1"/>
    <property type="molecule type" value="Genomic_DNA"/>
</dbReference>
<dbReference type="PROSITE" id="PS51671">
    <property type="entry name" value="ACT"/>
    <property type="match status" value="2"/>
</dbReference>
<feature type="binding site" evidence="12">
    <location>
        <position position="47"/>
    </location>
    <ligand>
        <name>substrate</name>
    </ligand>
</feature>
<feature type="binding site" evidence="12">
    <location>
        <position position="74"/>
    </location>
    <ligand>
        <name>substrate</name>
    </ligand>
</feature>
<keyword evidence="10" id="KW-0457">Lysine biosynthesis</keyword>
<accession>A0A9D1Q3A1</accession>
<dbReference type="InterPro" id="IPR001048">
    <property type="entry name" value="Asp/Glu/Uridylate_kinase"/>
</dbReference>
<dbReference type="Gene3D" id="3.30.2130.10">
    <property type="entry name" value="VC0802-like"/>
    <property type="match status" value="1"/>
</dbReference>
<dbReference type="InterPro" id="IPR001341">
    <property type="entry name" value="Asp_kinase"/>
</dbReference>
<reference evidence="16" key="1">
    <citation type="journal article" date="2021" name="PeerJ">
        <title>Extensive microbial diversity within the chicken gut microbiome revealed by metagenomics and culture.</title>
        <authorList>
            <person name="Gilroy R."/>
            <person name="Ravi A."/>
            <person name="Getino M."/>
            <person name="Pursley I."/>
            <person name="Horton D.L."/>
            <person name="Alikhan N.F."/>
            <person name="Baker D."/>
            <person name="Gharbi K."/>
            <person name="Hall N."/>
            <person name="Watson M."/>
            <person name="Adriaenssens E.M."/>
            <person name="Foster-Nyarko E."/>
            <person name="Jarju S."/>
            <person name="Secka A."/>
            <person name="Antonio M."/>
            <person name="Oren A."/>
            <person name="Chaudhuri R.R."/>
            <person name="La Ragione R."/>
            <person name="Hildebrand F."/>
            <person name="Pallen M.J."/>
        </authorList>
    </citation>
    <scope>NUCLEOTIDE SEQUENCE</scope>
    <source>
        <strain evidence="16">CHK160-9182</strain>
    </source>
</reference>
<keyword evidence="5 14" id="KW-0028">Amino-acid biosynthesis</keyword>